<evidence type="ECO:0000256" key="2">
    <source>
        <dbReference type="ARBA" id="ARBA00022679"/>
    </source>
</evidence>
<dbReference type="GO" id="GO:0005524">
    <property type="term" value="F:ATP binding"/>
    <property type="evidence" value="ECO:0007669"/>
    <property type="project" value="UniProtKB-KW"/>
</dbReference>
<dbReference type="InterPro" id="IPR011009">
    <property type="entry name" value="Kinase-like_dom_sf"/>
</dbReference>
<dbReference type="Gene3D" id="3.30.200.20">
    <property type="entry name" value="Phosphorylase Kinase, domain 1"/>
    <property type="match status" value="1"/>
</dbReference>
<dbReference type="InterPro" id="IPR000719">
    <property type="entry name" value="Prot_kinase_dom"/>
</dbReference>
<dbReference type="PANTHER" id="PTHR45646">
    <property type="entry name" value="SERINE/THREONINE-PROTEIN KINASE DOA-RELATED"/>
    <property type="match status" value="1"/>
</dbReference>
<evidence type="ECO:0000256" key="5">
    <source>
        <dbReference type="ARBA" id="ARBA00022840"/>
    </source>
</evidence>
<protein>
    <submittedName>
        <fullName evidence="7">Kinase-like protein</fullName>
    </submittedName>
</protein>
<keyword evidence="3" id="KW-0547">Nucleotide-binding</keyword>
<dbReference type="PROSITE" id="PS50011">
    <property type="entry name" value="PROTEIN_KINASE_DOM"/>
    <property type="match status" value="1"/>
</dbReference>
<dbReference type="VEuPathDB" id="FungiDB:M747DRAFT_251323"/>
<dbReference type="SMR" id="A0A370CF75"/>
<dbReference type="SUPFAM" id="SSF56112">
    <property type="entry name" value="Protein kinase-like (PK-like)"/>
    <property type="match status" value="1"/>
</dbReference>
<sequence length="422" mass="48085">MSQAGISRLPYFSLRTVTSQGLPLRQFPTSGYVTLDPADKIEEETLPLYKPENYYPVSIGEVFGSRYQVVSKLGYGTSSTIWLSRDLQEGGYYTLKLCAKGQSSDREITISAHLKQSVNEIGKRMLRIVLDSFDVVGPQGSVFICLIYQPLGMSFTEFQNLLPTGKFPKELIQRSIQLVLIALSSMHESNVVHTGMAIKLGEKSNGWNQCKLMIIDLSPNNILQGVQDISILSKMEEDEIERPIARKVLSNRNIYYSRPMPLCTGLPVVCDLGEARIGKERYNDDIMPGIYRAPEVILGMEWDYKVDIRSIGNIVWDLAEGHHLFFAKRNGKLSDEQHLAEMVSLMGPPPSKFLRRSNWTGSIRIPEQSFGLRELQLSGEDKVPFLKFLRRIFRWLPEERPTAEELVYDDFLMQPFMETRDQ</sequence>
<accession>A0A370CF75</accession>
<evidence type="ECO:0000256" key="1">
    <source>
        <dbReference type="ARBA" id="ARBA00022527"/>
    </source>
</evidence>
<gene>
    <name evidence="7" type="ORF">M747DRAFT_251323</name>
</gene>
<evidence type="ECO:0000256" key="3">
    <source>
        <dbReference type="ARBA" id="ARBA00022741"/>
    </source>
</evidence>
<dbReference type="AlphaFoldDB" id="A0A370CF75"/>
<reference evidence="7 8" key="1">
    <citation type="submission" date="2018-07" db="EMBL/GenBank/DDBJ databases">
        <title>Section-level genome sequencing of Aspergillus section Nigri to investigate inter- and intra-species variation.</title>
        <authorList>
            <consortium name="DOE Joint Genome Institute"/>
            <person name="Vesth T.C."/>
            <person name="Nybo J.L."/>
            <person name="Theobald S."/>
            <person name="Frisvad J.C."/>
            <person name="Larsen T.O."/>
            <person name="Nielsen K.F."/>
            <person name="Hoof J.B."/>
            <person name="Brandl J."/>
            <person name="Salamov A."/>
            <person name="Riley R."/>
            <person name="Gladden J.M."/>
            <person name="Phatale P."/>
            <person name="Nielsen M.T."/>
            <person name="Lyhne E.K."/>
            <person name="Kogle M.E."/>
            <person name="Strasser K."/>
            <person name="McDonnell E."/>
            <person name="Barry K."/>
            <person name="Clum A."/>
            <person name="Chen C."/>
            <person name="Nolan M."/>
            <person name="Sandor L."/>
            <person name="Kuo A."/>
            <person name="Lipzen A."/>
            <person name="Hainaut M."/>
            <person name="Drula E."/>
            <person name="Tsang A."/>
            <person name="Magnuson J.K."/>
            <person name="Henrissat B."/>
            <person name="Wiebenga A."/>
            <person name="Simmons B.A."/>
            <person name="Makela M.R."/>
            <person name="De vries R.P."/>
            <person name="Grigoriev I.V."/>
            <person name="Mortensen U.H."/>
            <person name="Baker S.E."/>
            <person name="Andersen M.R."/>
        </authorList>
    </citation>
    <scope>NUCLEOTIDE SEQUENCE [LARGE SCALE GENOMIC DNA]</scope>
    <source>
        <strain evidence="7 8">ATCC 13496</strain>
    </source>
</reference>
<keyword evidence="5" id="KW-0067">ATP-binding</keyword>
<keyword evidence="4 7" id="KW-0418">Kinase</keyword>
<dbReference type="SMART" id="SM00220">
    <property type="entry name" value="S_TKc"/>
    <property type="match status" value="1"/>
</dbReference>
<evidence type="ECO:0000259" key="6">
    <source>
        <dbReference type="PROSITE" id="PS50011"/>
    </source>
</evidence>
<dbReference type="GO" id="GO:0043484">
    <property type="term" value="P:regulation of RNA splicing"/>
    <property type="evidence" value="ECO:0007669"/>
    <property type="project" value="TreeGrafter"/>
</dbReference>
<dbReference type="InterPro" id="IPR051175">
    <property type="entry name" value="CLK_kinases"/>
</dbReference>
<evidence type="ECO:0000256" key="4">
    <source>
        <dbReference type="ARBA" id="ARBA00022777"/>
    </source>
</evidence>
<evidence type="ECO:0000313" key="7">
    <source>
        <dbReference type="EMBL" id="RDH25979.1"/>
    </source>
</evidence>
<dbReference type="PANTHER" id="PTHR45646:SF11">
    <property type="entry name" value="SERINE_THREONINE-PROTEIN KINASE DOA"/>
    <property type="match status" value="1"/>
</dbReference>
<keyword evidence="2" id="KW-0808">Transferase</keyword>
<evidence type="ECO:0000313" key="8">
    <source>
        <dbReference type="Proteomes" id="UP000253845"/>
    </source>
</evidence>
<name>A0A370CF75_ASPNG</name>
<dbReference type="GO" id="GO:0005634">
    <property type="term" value="C:nucleus"/>
    <property type="evidence" value="ECO:0007669"/>
    <property type="project" value="TreeGrafter"/>
</dbReference>
<dbReference type="Pfam" id="PF00069">
    <property type="entry name" value="Pkinase"/>
    <property type="match status" value="1"/>
</dbReference>
<dbReference type="GO" id="GO:0004674">
    <property type="term" value="F:protein serine/threonine kinase activity"/>
    <property type="evidence" value="ECO:0007669"/>
    <property type="project" value="UniProtKB-KW"/>
</dbReference>
<feature type="domain" description="Protein kinase" evidence="6">
    <location>
        <begin position="67"/>
        <end position="417"/>
    </location>
</feature>
<dbReference type="Gene3D" id="1.10.510.10">
    <property type="entry name" value="Transferase(Phosphotransferase) domain 1"/>
    <property type="match status" value="1"/>
</dbReference>
<proteinExistence type="predicted"/>
<dbReference type="Proteomes" id="UP000253845">
    <property type="component" value="Unassembled WGS sequence"/>
</dbReference>
<organism evidence="7 8">
    <name type="scientific">Aspergillus niger ATCC 13496</name>
    <dbReference type="NCBI Taxonomy" id="1353008"/>
    <lineage>
        <taxon>Eukaryota</taxon>
        <taxon>Fungi</taxon>
        <taxon>Dikarya</taxon>
        <taxon>Ascomycota</taxon>
        <taxon>Pezizomycotina</taxon>
        <taxon>Eurotiomycetes</taxon>
        <taxon>Eurotiomycetidae</taxon>
        <taxon>Eurotiales</taxon>
        <taxon>Aspergillaceae</taxon>
        <taxon>Aspergillus</taxon>
        <taxon>Aspergillus subgen. Circumdati</taxon>
    </lineage>
</organism>
<keyword evidence="1" id="KW-0723">Serine/threonine-protein kinase</keyword>
<dbReference type="EMBL" id="KZ851899">
    <property type="protein sequence ID" value="RDH25979.1"/>
    <property type="molecule type" value="Genomic_DNA"/>
</dbReference>